<dbReference type="Proteomes" id="UP000008956">
    <property type="component" value="Chromosome"/>
</dbReference>
<name>D4M4Z0_9FIRM</name>
<accession>D4M4Z0</accession>
<gene>
    <name evidence="1" type="ORF">RTO_17320</name>
</gene>
<dbReference type="HOGENOM" id="CLU_3424937_0_0_9"/>
<protein>
    <submittedName>
        <fullName evidence="1">Uncharacterized protein</fullName>
    </submittedName>
</protein>
<dbReference type="AlphaFoldDB" id="D4M4Z0"/>
<organism evidence="1 2">
    <name type="scientific">[Ruminococcus] torques L2-14</name>
    <dbReference type="NCBI Taxonomy" id="657313"/>
    <lineage>
        <taxon>Bacteria</taxon>
        <taxon>Bacillati</taxon>
        <taxon>Bacillota</taxon>
        <taxon>Clostridia</taxon>
        <taxon>Lachnospirales</taxon>
        <taxon>Lachnospiraceae</taxon>
        <taxon>Mediterraneibacter</taxon>
    </lineage>
</organism>
<dbReference type="EMBL" id="FP929055">
    <property type="protein sequence ID" value="CBL26302.1"/>
    <property type="molecule type" value="Genomic_DNA"/>
</dbReference>
<evidence type="ECO:0000313" key="1">
    <source>
        <dbReference type="EMBL" id="CBL26302.1"/>
    </source>
</evidence>
<proteinExistence type="predicted"/>
<dbReference type="KEGG" id="rto:RTO_17320"/>
<evidence type="ECO:0000313" key="2">
    <source>
        <dbReference type="Proteomes" id="UP000008956"/>
    </source>
</evidence>
<reference evidence="1 2" key="1">
    <citation type="submission" date="2010-03" db="EMBL/GenBank/DDBJ databases">
        <title>The genome sequence of Ruminococcus torques L2-14.</title>
        <authorList>
            <consortium name="metaHIT consortium -- http://www.metahit.eu/"/>
            <person name="Pajon A."/>
            <person name="Turner K."/>
            <person name="Parkhill J."/>
            <person name="Duncan S."/>
            <person name="Flint H."/>
        </authorList>
    </citation>
    <scope>NUCLEOTIDE SEQUENCE [LARGE SCALE GENOMIC DNA]</scope>
    <source>
        <strain evidence="1 2">L2-14</strain>
    </source>
</reference>
<sequence>MVYRIIATKLRGRIIVDILKEV</sequence>
<reference evidence="1 2" key="2">
    <citation type="submission" date="2010-03" db="EMBL/GenBank/DDBJ databases">
        <authorList>
            <person name="Pajon A."/>
        </authorList>
    </citation>
    <scope>NUCLEOTIDE SEQUENCE [LARGE SCALE GENOMIC DNA]</scope>
    <source>
        <strain evidence="1 2">L2-14</strain>
    </source>
</reference>